<accession>A0A3L8RXL8</accession>
<dbReference type="GO" id="GO:0007051">
    <property type="term" value="P:spindle organization"/>
    <property type="evidence" value="ECO:0007669"/>
    <property type="project" value="TreeGrafter"/>
</dbReference>
<dbReference type="Proteomes" id="UP000276834">
    <property type="component" value="Unassembled WGS sequence"/>
</dbReference>
<dbReference type="GO" id="GO:0000922">
    <property type="term" value="C:spindle pole"/>
    <property type="evidence" value="ECO:0007669"/>
    <property type="project" value="TreeGrafter"/>
</dbReference>
<protein>
    <submittedName>
        <fullName evidence="2">Uncharacterized protein</fullName>
    </submittedName>
</protein>
<evidence type="ECO:0000256" key="1">
    <source>
        <dbReference type="SAM" id="MobiDB-lite"/>
    </source>
</evidence>
<keyword evidence="3" id="KW-1185">Reference proteome</keyword>
<sequence length="209" mass="22437">MRRRRGGPAPAEPCGVWLDTAELKRGPARPLSARLKAPVRKQSPALLPQPGSRQTTIPTFFSPHSGEGDKENSRPAPCSPAEGCGGSGLPLPAWPVKILALPQLEGAREEPPGAEQGVQGTAQARRTPLGALELQSPVRAQPLRERGQLPEGSHGQLFSQDSQGNRVIAHRPRGSPPRGSPPRGLRLEVGSEPLFTQDSEGNWVIKHWE</sequence>
<dbReference type="AlphaFoldDB" id="A0A3L8RXL8"/>
<organism evidence="2 3">
    <name type="scientific">Chloebia gouldiae</name>
    <name type="common">Gouldian finch</name>
    <name type="synonym">Erythrura gouldiae</name>
    <dbReference type="NCBI Taxonomy" id="44316"/>
    <lineage>
        <taxon>Eukaryota</taxon>
        <taxon>Metazoa</taxon>
        <taxon>Chordata</taxon>
        <taxon>Craniata</taxon>
        <taxon>Vertebrata</taxon>
        <taxon>Euteleostomi</taxon>
        <taxon>Archelosauria</taxon>
        <taxon>Archosauria</taxon>
        <taxon>Dinosauria</taxon>
        <taxon>Saurischia</taxon>
        <taxon>Theropoda</taxon>
        <taxon>Coelurosauria</taxon>
        <taxon>Aves</taxon>
        <taxon>Neognathae</taxon>
        <taxon>Neoaves</taxon>
        <taxon>Telluraves</taxon>
        <taxon>Australaves</taxon>
        <taxon>Passeriformes</taxon>
        <taxon>Passeroidea</taxon>
        <taxon>Passeridae</taxon>
        <taxon>Chloebia</taxon>
    </lineage>
</organism>
<dbReference type="InterPro" id="IPR029286">
    <property type="entry name" value="AUNIP"/>
</dbReference>
<dbReference type="OrthoDB" id="9946974at2759"/>
<gene>
    <name evidence="2" type="ORF">DV515_00015179</name>
</gene>
<comment type="caution">
    <text evidence="2">The sequence shown here is derived from an EMBL/GenBank/DDBJ whole genome shotgun (WGS) entry which is preliminary data.</text>
</comment>
<name>A0A3L8RXL8_CHLGU</name>
<evidence type="ECO:0000313" key="2">
    <source>
        <dbReference type="EMBL" id="RLV88915.1"/>
    </source>
</evidence>
<dbReference type="PANTHER" id="PTHR14526">
    <property type="entry name" value="AURORA KINASE A AND NINEIN-INTERACTING PROTEIN"/>
    <property type="match status" value="1"/>
</dbReference>
<dbReference type="PANTHER" id="PTHR14526:SF2">
    <property type="entry name" value="AURORA KINASE A AND NINEIN-INTERACTING PROTEIN"/>
    <property type="match status" value="1"/>
</dbReference>
<dbReference type="EMBL" id="QUSF01000165">
    <property type="protein sequence ID" value="RLV88915.1"/>
    <property type="molecule type" value="Genomic_DNA"/>
</dbReference>
<dbReference type="GO" id="GO:0005813">
    <property type="term" value="C:centrosome"/>
    <property type="evidence" value="ECO:0007669"/>
    <property type="project" value="TreeGrafter"/>
</dbReference>
<feature type="compositionally biased region" description="Polar residues" evidence="1">
    <location>
        <begin position="156"/>
        <end position="165"/>
    </location>
</feature>
<feature type="region of interest" description="Disordered" evidence="1">
    <location>
        <begin position="23"/>
        <end position="89"/>
    </location>
</feature>
<feature type="region of interest" description="Disordered" evidence="1">
    <location>
        <begin position="102"/>
        <end position="193"/>
    </location>
</feature>
<evidence type="ECO:0000313" key="3">
    <source>
        <dbReference type="Proteomes" id="UP000276834"/>
    </source>
</evidence>
<reference evidence="2 3" key="1">
    <citation type="journal article" date="2018" name="Proc. R. Soc. B">
        <title>A non-coding region near Follistatin controls head colour polymorphism in the Gouldian finch.</title>
        <authorList>
            <person name="Toomey M.B."/>
            <person name="Marques C.I."/>
            <person name="Andrade P."/>
            <person name="Araujo P.M."/>
            <person name="Sabatino S."/>
            <person name="Gazda M.A."/>
            <person name="Afonso S."/>
            <person name="Lopes R.J."/>
            <person name="Corbo J.C."/>
            <person name="Carneiro M."/>
        </authorList>
    </citation>
    <scope>NUCLEOTIDE SEQUENCE [LARGE SCALE GENOMIC DNA]</scope>
    <source>
        <strain evidence="2">Red01</strain>
        <tissue evidence="2">Muscle</tissue>
    </source>
</reference>
<proteinExistence type="predicted"/>